<feature type="transmembrane region" description="Helical" evidence="1">
    <location>
        <begin position="161"/>
        <end position="182"/>
    </location>
</feature>
<keyword evidence="1" id="KW-0472">Membrane</keyword>
<reference evidence="2" key="2">
    <citation type="submission" date="2020-09" db="EMBL/GenBank/DDBJ databases">
        <authorList>
            <person name="Sun Q."/>
            <person name="Zhou Y."/>
        </authorList>
    </citation>
    <scope>NUCLEOTIDE SEQUENCE</scope>
    <source>
        <strain evidence="2">CGMCC 1.12408</strain>
    </source>
</reference>
<feature type="transmembrane region" description="Helical" evidence="1">
    <location>
        <begin position="234"/>
        <end position="256"/>
    </location>
</feature>
<evidence type="ECO:0000313" key="3">
    <source>
        <dbReference type="Proteomes" id="UP000613512"/>
    </source>
</evidence>
<keyword evidence="1" id="KW-1133">Transmembrane helix</keyword>
<name>A0A916W1W6_9BACI</name>
<keyword evidence="3" id="KW-1185">Reference proteome</keyword>
<evidence type="ECO:0000313" key="2">
    <source>
        <dbReference type="EMBL" id="GGA60510.1"/>
    </source>
</evidence>
<feature type="transmembrane region" description="Helical" evidence="1">
    <location>
        <begin position="206"/>
        <end position="228"/>
    </location>
</feature>
<gene>
    <name evidence="2" type="ORF">GCM10008025_00670</name>
</gene>
<keyword evidence="1" id="KW-0812">Transmembrane</keyword>
<organism evidence="2 3">
    <name type="scientific">Ornithinibacillus halotolerans</name>
    <dbReference type="NCBI Taxonomy" id="1274357"/>
    <lineage>
        <taxon>Bacteria</taxon>
        <taxon>Bacillati</taxon>
        <taxon>Bacillota</taxon>
        <taxon>Bacilli</taxon>
        <taxon>Bacillales</taxon>
        <taxon>Bacillaceae</taxon>
        <taxon>Ornithinibacillus</taxon>
    </lineage>
</organism>
<dbReference type="AlphaFoldDB" id="A0A916W1W6"/>
<proteinExistence type="predicted"/>
<evidence type="ECO:0000256" key="1">
    <source>
        <dbReference type="SAM" id="Phobius"/>
    </source>
</evidence>
<dbReference type="EMBL" id="BMEY01000001">
    <property type="protein sequence ID" value="GGA60510.1"/>
    <property type="molecule type" value="Genomic_DNA"/>
</dbReference>
<sequence length="636" mass="72753">MNLKAGLKAIIRNPVILTFPISLQVILSFGMGILSFLGIGFFYYESIVIGDGEITEEFNIQFTLPLFIPLLSDLQQSLTFLPEQPGDSIVLTLVVALVYFSLVSYTMGMFLGSIKQVLSPSSLQQDSFLQLGYRYYWRLFTYQLFTSVIGVVSFYLLITTIIGGIIGFIVLLLYVLVPYIIVLEDKSFSEALGDSPKYVKRYFTKYFRLAIGAILSIAILSIGIQLLPNESLKYYIGLVTYTFIGSVFIAAFMHLLHNCIREEDLQTEEDQLVKRIVPKWKKWTIIMIVFLFPWLGVQFAKGEHVTAIQFQPKITYSEGVYYKANWSPANNGSNHTYTTYGFEDGEEFELTMSLPDSITSTDGPFFGEGEITWKVDKERITKNGNSTVYWGEEVAETSKFVYRLTPVYKNGTVYFTSNTENGFAELTTRGQSDEPMALEIFVMNNGNDIFVFQYKERFDPQTVIEVSEDGNYFIPRVSPVNPDDFKYFWYSKESITKDRIIELMKSKNETNFTIDGGPTYYDYPYIAVALLQQADGEALVQLGEIYEQQGVQTNISSKSAEEWTETLDALYGDVNLTEFLENFNKQNEYEGYEIVEGPDDREKNERQIIVPFPNGDISIYYVFTEQLTELEIVLRE</sequence>
<feature type="transmembrane region" description="Helical" evidence="1">
    <location>
        <begin position="135"/>
        <end position="155"/>
    </location>
</feature>
<reference evidence="2" key="1">
    <citation type="journal article" date="2014" name="Int. J. Syst. Evol. Microbiol.">
        <title>Complete genome sequence of Corynebacterium casei LMG S-19264T (=DSM 44701T), isolated from a smear-ripened cheese.</title>
        <authorList>
            <consortium name="US DOE Joint Genome Institute (JGI-PGF)"/>
            <person name="Walter F."/>
            <person name="Albersmeier A."/>
            <person name="Kalinowski J."/>
            <person name="Ruckert C."/>
        </authorList>
    </citation>
    <scope>NUCLEOTIDE SEQUENCE</scope>
    <source>
        <strain evidence="2">CGMCC 1.12408</strain>
    </source>
</reference>
<protein>
    <submittedName>
        <fullName evidence="2">Uncharacterized protein</fullName>
    </submittedName>
</protein>
<feature type="transmembrane region" description="Helical" evidence="1">
    <location>
        <begin position="89"/>
        <end position="114"/>
    </location>
</feature>
<dbReference type="Proteomes" id="UP000613512">
    <property type="component" value="Unassembled WGS sequence"/>
</dbReference>
<comment type="caution">
    <text evidence="2">The sequence shown here is derived from an EMBL/GenBank/DDBJ whole genome shotgun (WGS) entry which is preliminary data.</text>
</comment>
<feature type="transmembrane region" description="Helical" evidence="1">
    <location>
        <begin position="283"/>
        <end position="300"/>
    </location>
</feature>
<feature type="transmembrane region" description="Helical" evidence="1">
    <location>
        <begin position="21"/>
        <end position="44"/>
    </location>
</feature>
<accession>A0A916W1W6</accession>